<keyword evidence="1" id="KW-0472">Membrane</keyword>
<keyword evidence="2" id="KW-0732">Signal</keyword>
<comment type="caution">
    <text evidence="3">The sequence shown here is derived from an EMBL/GenBank/DDBJ whole genome shotgun (WGS) entry which is preliminary data.</text>
</comment>
<keyword evidence="4" id="KW-1185">Reference proteome</keyword>
<name>A0ABD2QIK0_9PLAT</name>
<dbReference type="AlphaFoldDB" id="A0ABD2QIK0"/>
<gene>
    <name evidence="3" type="ORF">Ciccas_001983</name>
</gene>
<evidence type="ECO:0000313" key="3">
    <source>
        <dbReference type="EMBL" id="KAL3319339.1"/>
    </source>
</evidence>
<reference evidence="3 4" key="1">
    <citation type="submission" date="2024-11" db="EMBL/GenBank/DDBJ databases">
        <title>Adaptive evolution of stress response genes in parasites aligns with host niche diversity.</title>
        <authorList>
            <person name="Hahn C."/>
            <person name="Resl P."/>
        </authorList>
    </citation>
    <scope>NUCLEOTIDE SEQUENCE [LARGE SCALE GENOMIC DNA]</scope>
    <source>
        <strain evidence="3">EGGRZ-B1_66</strain>
        <tissue evidence="3">Body</tissue>
    </source>
</reference>
<feature type="signal peptide" evidence="2">
    <location>
        <begin position="1"/>
        <end position="20"/>
    </location>
</feature>
<protein>
    <submittedName>
        <fullName evidence="3">Uncharacterized protein</fullName>
    </submittedName>
</protein>
<dbReference type="InterPro" id="IPR037192">
    <property type="entry name" value="ERO1-like_sf"/>
</dbReference>
<dbReference type="EMBL" id="JBJKFK010000144">
    <property type="protein sequence ID" value="KAL3319339.1"/>
    <property type="molecule type" value="Genomic_DNA"/>
</dbReference>
<sequence length="71" mass="8191">MRHLIFVFLSVTILLEFIKAEDCPYEVFGEIPDTLATVAQVKAFNSLILPLIQSLLLTDFFKFYKVSKVHQ</sequence>
<evidence type="ECO:0000256" key="1">
    <source>
        <dbReference type="ARBA" id="ARBA00023136"/>
    </source>
</evidence>
<dbReference type="Proteomes" id="UP001626550">
    <property type="component" value="Unassembled WGS sequence"/>
</dbReference>
<dbReference type="SUPFAM" id="SSF110019">
    <property type="entry name" value="ERO1-like"/>
    <property type="match status" value="1"/>
</dbReference>
<evidence type="ECO:0000256" key="2">
    <source>
        <dbReference type="SAM" id="SignalP"/>
    </source>
</evidence>
<feature type="chain" id="PRO_5044742140" evidence="2">
    <location>
        <begin position="21"/>
        <end position="71"/>
    </location>
</feature>
<accession>A0ABD2QIK0</accession>
<organism evidence="3 4">
    <name type="scientific">Cichlidogyrus casuarinus</name>
    <dbReference type="NCBI Taxonomy" id="1844966"/>
    <lineage>
        <taxon>Eukaryota</taxon>
        <taxon>Metazoa</taxon>
        <taxon>Spiralia</taxon>
        <taxon>Lophotrochozoa</taxon>
        <taxon>Platyhelminthes</taxon>
        <taxon>Monogenea</taxon>
        <taxon>Monopisthocotylea</taxon>
        <taxon>Dactylogyridea</taxon>
        <taxon>Ancyrocephalidae</taxon>
        <taxon>Cichlidogyrus</taxon>
    </lineage>
</organism>
<proteinExistence type="predicted"/>
<evidence type="ECO:0000313" key="4">
    <source>
        <dbReference type="Proteomes" id="UP001626550"/>
    </source>
</evidence>